<dbReference type="Pfam" id="PF17934">
    <property type="entry name" value="TetR_C_26"/>
    <property type="match status" value="1"/>
</dbReference>
<dbReference type="GO" id="GO:0003677">
    <property type="term" value="F:DNA binding"/>
    <property type="evidence" value="ECO:0007669"/>
    <property type="project" value="UniProtKB-UniRule"/>
</dbReference>
<evidence type="ECO:0000256" key="1">
    <source>
        <dbReference type="ARBA" id="ARBA00022491"/>
    </source>
</evidence>
<evidence type="ECO:0000313" key="6">
    <source>
        <dbReference type="Proteomes" id="UP000199444"/>
    </source>
</evidence>
<dbReference type="SUPFAM" id="SSF48498">
    <property type="entry name" value="Tetracyclin repressor-like, C-terminal domain"/>
    <property type="match status" value="1"/>
</dbReference>
<protein>
    <submittedName>
        <fullName evidence="5">Transcriptional regulator, TetR family</fullName>
    </submittedName>
</protein>
<keyword evidence="2 3" id="KW-0238">DNA-binding</keyword>
<dbReference type="PANTHER" id="PTHR43479:SF8">
    <property type="entry name" value="TRANSCRIPTIONAL REGULATOR, TETR FAMILY"/>
    <property type="match status" value="1"/>
</dbReference>
<dbReference type="RefSeq" id="WP_092491245.1">
    <property type="nucleotide sequence ID" value="NZ_FNKD01000001.1"/>
</dbReference>
<dbReference type="InterPro" id="IPR041603">
    <property type="entry name" value="YvdT_C"/>
</dbReference>
<dbReference type="InterPro" id="IPR036271">
    <property type="entry name" value="Tet_transcr_reg_TetR-rel_C_sf"/>
</dbReference>
<evidence type="ECO:0000256" key="2">
    <source>
        <dbReference type="ARBA" id="ARBA00023125"/>
    </source>
</evidence>
<sequence>MDNKKESIIQSAIDVFREKGVEKTKVSDIVKGAGIAQGTFYLYFSSKLSVMLSIAEVLTEEILTKINDNVQDDSPFPEKLEVAIDIVFDVTREYRDLFALTYAGLASTEYLKEWETIYEPYYEWLSKQLQKAQADGVVRESLHPQRTAEILIGLIEAAAEQSYMYGNDDEKVADLKKKEVLEFAGHALGL</sequence>
<gene>
    <name evidence="5" type="ORF">SAMN05216231_0361</name>
</gene>
<organism evidence="5 6">
    <name type="scientific">Virgibacillus salinus</name>
    <dbReference type="NCBI Taxonomy" id="553311"/>
    <lineage>
        <taxon>Bacteria</taxon>
        <taxon>Bacillati</taxon>
        <taxon>Bacillota</taxon>
        <taxon>Bacilli</taxon>
        <taxon>Bacillales</taxon>
        <taxon>Bacillaceae</taxon>
        <taxon>Virgibacillus</taxon>
    </lineage>
</organism>
<keyword evidence="6" id="KW-1185">Reference proteome</keyword>
<dbReference type="PROSITE" id="PS50977">
    <property type="entry name" value="HTH_TETR_2"/>
    <property type="match status" value="1"/>
</dbReference>
<dbReference type="InterPro" id="IPR001647">
    <property type="entry name" value="HTH_TetR"/>
</dbReference>
<dbReference type="PRINTS" id="PR00455">
    <property type="entry name" value="HTHTETR"/>
</dbReference>
<reference evidence="5 6" key="1">
    <citation type="submission" date="2016-10" db="EMBL/GenBank/DDBJ databases">
        <authorList>
            <person name="de Groot N.N."/>
        </authorList>
    </citation>
    <scope>NUCLEOTIDE SEQUENCE [LARGE SCALE GENOMIC DNA]</scope>
    <source>
        <strain evidence="5 6">CGMCC 1.10449</strain>
    </source>
</reference>
<dbReference type="InterPro" id="IPR050624">
    <property type="entry name" value="HTH-type_Tx_Regulator"/>
</dbReference>
<evidence type="ECO:0000256" key="3">
    <source>
        <dbReference type="PROSITE-ProRule" id="PRU00335"/>
    </source>
</evidence>
<dbReference type="SUPFAM" id="SSF46689">
    <property type="entry name" value="Homeodomain-like"/>
    <property type="match status" value="1"/>
</dbReference>
<keyword evidence="1" id="KW-0678">Repressor</keyword>
<dbReference type="EMBL" id="FNKD01000001">
    <property type="protein sequence ID" value="SDQ08955.1"/>
    <property type="molecule type" value="Genomic_DNA"/>
</dbReference>
<evidence type="ECO:0000259" key="4">
    <source>
        <dbReference type="PROSITE" id="PS50977"/>
    </source>
</evidence>
<name>A0A1H0Y1I9_9BACI</name>
<accession>A0A1H0Y1I9</accession>
<proteinExistence type="predicted"/>
<dbReference type="InterPro" id="IPR009057">
    <property type="entry name" value="Homeodomain-like_sf"/>
</dbReference>
<dbReference type="Pfam" id="PF00440">
    <property type="entry name" value="TetR_N"/>
    <property type="match status" value="1"/>
</dbReference>
<dbReference type="Proteomes" id="UP000199444">
    <property type="component" value="Unassembled WGS sequence"/>
</dbReference>
<evidence type="ECO:0000313" key="5">
    <source>
        <dbReference type="EMBL" id="SDQ08955.1"/>
    </source>
</evidence>
<feature type="domain" description="HTH tetR-type" evidence="4">
    <location>
        <begin position="2"/>
        <end position="62"/>
    </location>
</feature>
<dbReference type="Gene3D" id="1.10.357.10">
    <property type="entry name" value="Tetracycline Repressor, domain 2"/>
    <property type="match status" value="1"/>
</dbReference>
<feature type="DNA-binding region" description="H-T-H motif" evidence="3">
    <location>
        <begin position="25"/>
        <end position="44"/>
    </location>
</feature>
<dbReference type="AlphaFoldDB" id="A0A1H0Y1I9"/>
<dbReference type="PANTHER" id="PTHR43479">
    <property type="entry name" value="ACREF/ENVCD OPERON REPRESSOR-RELATED"/>
    <property type="match status" value="1"/>
</dbReference>
<dbReference type="STRING" id="553311.SAMN05216231_0361"/>